<feature type="transmembrane region" description="Helical" evidence="7">
    <location>
        <begin position="232"/>
        <end position="254"/>
    </location>
</feature>
<dbReference type="HOGENOM" id="CLU_046113_4_2_12"/>
<keyword evidence="10" id="KW-1185">Reference proteome</keyword>
<keyword evidence="5 7" id="KW-1133">Transmembrane helix</keyword>
<dbReference type="PANTHER" id="PTHR30151">
    <property type="entry name" value="ALKANE SULFONATE ABC TRANSPORTER-RELATED, MEMBRANE SUBUNIT"/>
    <property type="match status" value="1"/>
</dbReference>
<dbReference type="STRING" id="1307761.L21SP2_0590"/>
<feature type="transmembrane region" description="Helical" evidence="7">
    <location>
        <begin position="134"/>
        <end position="158"/>
    </location>
</feature>
<evidence type="ECO:0000256" key="7">
    <source>
        <dbReference type="RuleBase" id="RU363032"/>
    </source>
</evidence>
<reference evidence="9 10" key="1">
    <citation type="journal article" date="2015" name="Stand. Genomic Sci.">
        <title>Complete genome sequence and description of Salinispira pacifica gen. nov., sp. nov., a novel spirochaete isolated form a hypersaline microbial mat.</title>
        <authorList>
            <person name="Ben Hania W."/>
            <person name="Joseph M."/>
            <person name="Schumann P."/>
            <person name="Bunk B."/>
            <person name="Fiebig A."/>
            <person name="Sproer C."/>
            <person name="Klenk H.P."/>
            <person name="Fardeau M.L."/>
            <person name="Spring S."/>
        </authorList>
    </citation>
    <scope>NUCLEOTIDE SEQUENCE [LARGE SCALE GENOMIC DNA]</scope>
    <source>
        <strain evidence="9 10">L21-RPul-D2</strain>
    </source>
</reference>
<evidence type="ECO:0000256" key="2">
    <source>
        <dbReference type="ARBA" id="ARBA00022448"/>
    </source>
</evidence>
<dbReference type="EMBL" id="CP006939">
    <property type="protein sequence ID" value="AHC14019.1"/>
    <property type="molecule type" value="Genomic_DNA"/>
</dbReference>
<feature type="transmembrane region" description="Helical" evidence="7">
    <location>
        <begin position="111"/>
        <end position="128"/>
    </location>
</feature>
<evidence type="ECO:0000259" key="8">
    <source>
        <dbReference type="PROSITE" id="PS50928"/>
    </source>
</evidence>
<evidence type="ECO:0000313" key="9">
    <source>
        <dbReference type="EMBL" id="AHC14019.1"/>
    </source>
</evidence>
<sequence length="271" mass="29542">MAFTRFDRLMIASVPGRSTLIWSGISAVSFLLLWSFVSIIVDSPLILPSPLSTLERFAIIITGKSFIRIIASSGLRILGSFSIALFTGIAFGIPAGIWLRFEQLLSAPMRVMRAVPTMGIILLSLIWLDSEGAPYLVCALVILPLLYGGMVSSIRSIDSDLRDLHRIYEIPFLRKVLKFYLPAVLPSFRGSLAAALGLNVKVMIAAEVLSQPSIAIGTSFQIARAQLDTAGVFAWCFIVILMSSALDALLKILLPAAPEESLRNRTSKSEE</sequence>
<dbReference type="GO" id="GO:0005886">
    <property type="term" value="C:plasma membrane"/>
    <property type="evidence" value="ECO:0007669"/>
    <property type="project" value="UniProtKB-SubCell"/>
</dbReference>
<dbReference type="InterPro" id="IPR000515">
    <property type="entry name" value="MetI-like"/>
</dbReference>
<dbReference type="AlphaFoldDB" id="V5WER0"/>
<dbReference type="KEGG" id="slr:L21SP2_0590"/>
<feature type="transmembrane region" description="Helical" evidence="7">
    <location>
        <begin position="20"/>
        <end position="41"/>
    </location>
</feature>
<dbReference type="PANTHER" id="PTHR30151:SF0">
    <property type="entry name" value="ABC TRANSPORTER PERMEASE PROTEIN MJ0413-RELATED"/>
    <property type="match status" value="1"/>
</dbReference>
<evidence type="ECO:0000256" key="6">
    <source>
        <dbReference type="ARBA" id="ARBA00023136"/>
    </source>
</evidence>
<keyword evidence="4 7" id="KW-0812">Transmembrane</keyword>
<dbReference type="GO" id="GO:0055085">
    <property type="term" value="P:transmembrane transport"/>
    <property type="evidence" value="ECO:0007669"/>
    <property type="project" value="InterPro"/>
</dbReference>
<keyword evidence="3" id="KW-1003">Cell membrane</keyword>
<dbReference type="Gene3D" id="1.10.3720.10">
    <property type="entry name" value="MetI-like"/>
    <property type="match status" value="1"/>
</dbReference>
<keyword evidence="2 7" id="KW-0813">Transport</keyword>
<dbReference type="PROSITE" id="PS50928">
    <property type="entry name" value="ABC_TM1"/>
    <property type="match status" value="1"/>
</dbReference>
<protein>
    <submittedName>
        <fullName evidence="9">ABC-type nitrate/sulfonate/bicarbonate transport system, permease component</fullName>
    </submittedName>
</protein>
<dbReference type="SUPFAM" id="SSF161098">
    <property type="entry name" value="MetI-like"/>
    <property type="match status" value="1"/>
</dbReference>
<comment type="subcellular location">
    <subcellularLocation>
        <location evidence="1 7">Cell membrane</location>
        <topology evidence="1 7">Multi-pass membrane protein</topology>
    </subcellularLocation>
</comment>
<dbReference type="InterPro" id="IPR035906">
    <property type="entry name" value="MetI-like_sf"/>
</dbReference>
<dbReference type="Proteomes" id="UP000018680">
    <property type="component" value="Chromosome"/>
</dbReference>
<comment type="similarity">
    <text evidence="7">Belongs to the binding-protein-dependent transport system permease family.</text>
</comment>
<feature type="transmembrane region" description="Helical" evidence="7">
    <location>
        <begin position="77"/>
        <end position="99"/>
    </location>
</feature>
<evidence type="ECO:0000256" key="1">
    <source>
        <dbReference type="ARBA" id="ARBA00004651"/>
    </source>
</evidence>
<evidence type="ECO:0000256" key="4">
    <source>
        <dbReference type="ARBA" id="ARBA00022692"/>
    </source>
</evidence>
<dbReference type="eggNOG" id="COG0600">
    <property type="taxonomic scope" value="Bacteria"/>
</dbReference>
<accession>V5WER0</accession>
<evidence type="ECO:0000313" key="10">
    <source>
        <dbReference type="Proteomes" id="UP000018680"/>
    </source>
</evidence>
<organism evidence="9 10">
    <name type="scientific">Salinispira pacifica</name>
    <dbReference type="NCBI Taxonomy" id="1307761"/>
    <lineage>
        <taxon>Bacteria</taxon>
        <taxon>Pseudomonadati</taxon>
        <taxon>Spirochaetota</taxon>
        <taxon>Spirochaetia</taxon>
        <taxon>Spirochaetales</taxon>
        <taxon>Spirochaetaceae</taxon>
        <taxon>Salinispira</taxon>
    </lineage>
</organism>
<proteinExistence type="inferred from homology"/>
<evidence type="ECO:0000256" key="3">
    <source>
        <dbReference type="ARBA" id="ARBA00022475"/>
    </source>
</evidence>
<feature type="domain" description="ABC transmembrane type-1" evidence="8">
    <location>
        <begin position="70"/>
        <end position="250"/>
    </location>
</feature>
<name>V5WER0_9SPIO</name>
<gene>
    <name evidence="9" type="ORF">L21SP2_0590</name>
</gene>
<keyword evidence="6 7" id="KW-0472">Membrane</keyword>
<dbReference type="Pfam" id="PF00528">
    <property type="entry name" value="BPD_transp_1"/>
    <property type="match status" value="1"/>
</dbReference>
<evidence type="ECO:0000256" key="5">
    <source>
        <dbReference type="ARBA" id="ARBA00022989"/>
    </source>
</evidence>